<organism evidence="2">
    <name type="scientific">Arundo donax</name>
    <name type="common">Giant reed</name>
    <name type="synonym">Donax arundinaceus</name>
    <dbReference type="NCBI Taxonomy" id="35708"/>
    <lineage>
        <taxon>Eukaryota</taxon>
        <taxon>Viridiplantae</taxon>
        <taxon>Streptophyta</taxon>
        <taxon>Embryophyta</taxon>
        <taxon>Tracheophyta</taxon>
        <taxon>Spermatophyta</taxon>
        <taxon>Magnoliopsida</taxon>
        <taxon>Liliopsida</taxon>
        <taxon>Poales</taxon>
        <taxon>Poaceae</taxon>
        <taxon>PACMAD clade</taxon>
        <taxon>Arundinoideae</taxon>
        <taxon>Arundineae</taxon>
        <taxon>Arundo</taxon>
    </lineage>
</organism>
<proteinExistence type="predicted"/>
<feature type="region of interest" description="Disordered" evidence="1">
    <location>
        <begin position="1"/>
        <end position="21"/>
    </location>
</feature>
<evidence type="ECO:0000256" key="1">
    <source>
        <dbReference type="SAM" id="MobiDB-lite"/>
    </source>
</evidence>
<sequence>MPNEQHSTARSTSMEHKIHDSKAKPARFIAVTKQQAKLFLNRAHTSWCLLPPAALFPVYS</sequence>
<reference evidence="2" key="2">
    <citation type="journal article" date="2015" name="Data Brief">
        <title>Shoot transcriptome of the giant reed, Arundo donax.</title>
        <authorList>
            <person name="Barrero R.A."/>
            <person name="Guerrero F.D."/>
            <person name="Moolhuijzen P."/>
            <person name="Goolsby J.A."/>
            <person name="Tidwell J."/>
            <person name="Bellgard S.E."/>
            <person name="Bellgard M.I."/>
        </authorList>
    </citation>
    <scope>NUCLEOTIDE SEQUENCE</scope>
    <source>
        <tissue evidence="2">Shoot tissue taken approximately 20 cm above the soil surface</tissue>
    </source>
</reference>
<accession>A0A0A9AIN4</accession>
<dbReference type="AlphaFoldDB" id="A0A0A9AIN4"/>
<feature type="compositionally biased region" description="Polar residues" evidence="1">
    <location>
        <begin position="1"/>
        <end position="12"/>
    </location>
</feature>
<reference evidence="2" key="1">
    <citation type="submission" date="2014-09" db="EMBL/GenBank/DDBJ databases">
        <authorList>
            <person name="Magalhaes I.L.F."/>
            <person name="Oliveira U."/>
            <person name="Santos F.R."/>
            <person name="Vidigal T.H.D.A."/>
            <person name="Brescovit A.D."/>
            <person name="Santos A.J."/>
        </authorList>
    </citation>
    <scope>NUCLEOTIDE SEQUENCE</scope>
    <source>
        <tissue evidence="2">Shoot tissue taken approximately 20 cm above the soil surface</tissue>
    </source>
</reference>
<protein>
    <submittedName>
        <fullName evidence="2">Uncharacterized protein</fullName>
    </submittedName>
</protein>
<dbReference type="EMBL" id="GBRH01250938">
    <property type="protein sequence ID" value="JAD46957.1"/>
    <property type="molecule type" value="Transcribed_RNA"/>
</dbReference>
<name>A0A0A9AIN4_ARUDO</name>
<evidence type="ECO:0000313" key="2">
    <source>
        <dbReference type="EMBL" id="JAD46957.1"/>
    </source>
</evidence>